<dbReference type="Proteomes" id="UP001056120">
    <property type="component" value="Linkage Group LG14"/>
</dbReference>
<name>A0ACB9GKJ5_9ASTR</name>
<reference evidence="2" key="1">
    <citation type="journal article" date="2022" name="Mol. Ecol. Resour.">
        <title>The genomes of chicory, endive, great burdock and yacon provide insights into Asteraceae palaeo-polyploidization history and plant inulin production.</title>
        <authorList>
            <person name="Fan W."/>
            <person name="Wang S."/>
            <person name="Wang H."/>
            <person name="Wang A."/>
            <person name="Jiang F."/>
            <person name="Liu H."/>
            <person name="Zhao H."/>
            <person name="Xu D."/>
            <person name="Zhang Y."/>
        </authorList>
    </citation>
    <scope>NUCLEOTIDE SEQUENCE [LARGE SCALE GENOMIC DNA]</scope>
    <source>
        <strain evidence="2">cv. Yunnan</strain>
    </source>
</reference>
<dbReference type="EMBL" id="CM042031">
    <property type="protein sequence ID" value="KAI3783949.1"/>
    <property type="molecule type" value="Genomic_DNA"/>
</dbReference>
<sequence>MRLQCCYLNSSLYLKMLTKAMDVPKTRFNVDLSNKKPINNVLLPPISGEIHSPLGVASVEFIDPLDRAIAPKEDMECGLHKLGSLSFMIFGLGRWGRRNLAGGIRSVVGHAFRED</sequence>
<evidence type="ECO:0000313" key="1">
    <source>
        <dbReference type="EMBL" id="KAI3783949.1"/>
    </source>
</evidence>
<evidence type="ECO:0000313" key="2">
    <source>
        <dbReference type="Proteomes" id="UP001056120"/>
    </source>
</evidence>
<protein>
    <submittedName>
        <fullName evidence="1">Uncharacterized protein</fullName>
    </submittedName>
</protein>
<keyword evidence="2" id="KW-1185">Reference proteome</keyword>
<organism evidence="1 2">
    <name type="scientific">Smallanthus sonchifolius</name>
    <dbReference type="NCBI Taxonomy" id="185202"/>
    <lineage>
        <taxon>Eukaryota</taxon>
        <taxon>Viridiplantae</taxon>
        <taxon>Streptophyta</taxon>
        <taxon>Embryophyta</taxon>
        <taxon>Tracheophyta</taxon>
        <taxon>Spermatophyta</taxon>
        <taxon>Magnoliopsida</taxon>
        <taxon>eudicotyledons</taxon>
        <taxon>Gunneridae</taxon>
        <taxon>Pentapetalae</taxon>
        <taxon>asterids</taxon>
        <taxon>campanulids</taxon>
        <taxon>Asterales</taxon>
        <taxon>Asteraceae</taxon>
        <taxon>Asteroideae</taxon>
        <taxon>Heliantheae alliance</taxon>
        <taxon>Millerieae</taxon>
        <taxon>Smallanthus</taxon>
    </lineage>
</organism>
<comment type="caution">
    <text evidence="1">The sequence shown here is derived from an EMBL/GenBank/DDBJ whole genome shotgun (WGS) entry which is preliminary data.</text>
</comment>
<reference evidence="1 2" key="2">
    <citation type="journal article" date="2022" name="Mol. Ecol. Resour.">
        <title>The genomes of chicory, endive, great burdock and yacon provide insights into Asteraceae paleo-polyploidization history and plant inulin production.</title>
        <authorList>
            <person name="Fan W."/>
            <person name="Wang S."/>
            <person name="Wang H."/>
            <person name="Wang A."/>
            <person name="Jiang F."/>
            <person name="Liu H."/>
            <person name="Zhao H."/>
            <person name="Xu D."/>
            <person name="Zhang Y."/>
        </authorList>
    </citation>
    <scope>NUCLEOTIDE SEQUENCE [LARGE SCALE GENOMIC DNA]</scope>
    <source>
        <strain evidence="2">cv. Yunnan</strain>
        <tissue evidence="1">Leaves</tissue>
    </source>
</reference>
<proteinExistence type="predicted"/>
<accession>A0ACB9GKJ5</accession>
<gene>
    <name evidence="1" type="ORF">L1987_43040</name>
</gene>